<dbReference type="GO" id="GO:0000278">
    <property type="term" value="P:mitotic cell cycle"/>
    <property type="evidence" value="ECO:0007669"/>
    <property type="project" value="TreeGrafter"/>
</dbReference>
<dbReference type="Gene3D" id="6.10.250.1370">
    <property type="match status" value="1"/>
</dbReference>
<comment type="caution">
    <text evidence="5">The sequence shown here is derived from an EMBL/GenBank/DDBJ whole genome shotgun (WGS) entry which is preliminary data.</text>
</comment>
<accession>A0A7D9HRY8</accession>
<dbReference type="OrthoDB" id="5962at2759"/>
<dbReference type="InterPro" id="IPR009829">
    <property type="entry name" value="SKA1"/>
</dbReference>
<evidence type="ECO:0000256" key="3">
    <source>
        <dbReference type="ARBA" id="ARBA00047182"/>
    </source>
</evidence>
<dbReference type="GO" id="GO:0031110">
    <property type="term" value="P:regulation of microtubule polymerization or depolymerization"/>
    <property type="evidence" value="ECO:0007669"/>
    <property type="project" value="TreeGrafter"/>
</dbReference>
<evidence type="ECO:0000256" key="1">
    <source>
        <dbReference type="ARBA" id="ARBA00006836"/>
    </source>
</evidence>
<dbReference type="GO" id="GO:0007059">
    <property type="term" value="P:chromosome segregation"/>
    <property type="evidence" value="ECO:0007669"/>
    <property type="project" value="InterPro"/>
</dbReference>
<evidence type="ECO:0000256" key="4">
    <source>
        <dbReference type="ARBA" id="ARBA00047202"/>
    </source>
</evidence>
<dbReference type="Gene3D" id="1.10.10.1890">
    <property type="entry name" value="Ska1 microtubule binding domain-like"/>
    <property type="match status" value="1"/>
</dbReference>
<dbReference type="AlphaFoldDB" id="A0A7D9HRY8"/>
<proteinExistence type="inferred from homology"/>
<dbReference type="GO" id="GO:0072686">
    <property type="term" value="C:mitotic spindle"/>
    <property type="evidence" value="ECO:0007669"/>
    <property type="project" value="TreeGrafter"/>
</dbReference>
<comment type="similarity">
    <text evidence="1">Belongs to the SKA1 family.</text>
</comment>
<gene>
    <name evidence="5" type="ORF">PACLA_8A060140</name>
</gene>
<dbReference type="GO" id="GO:0051301">
    <property type="term" value="P:cell division"/>
    <property type="evidence" value="ECO:0007669"/>
    <property type="project" value="InterPro"/>
</dbReference>
<name>A0A7D9HRY8_PARCT</name>
<evidence type="ECO:0000313" key="6">
    <source>
        <dbReference type="Proteomes" id="UP001152795"/>
    </source>
</evidence>
<dbReference type="FunFam" id="1.10.10.1890:FF:000002">
    <property type="entry name" value="Spindle and kinetochore-associated protein 1"/>
    <property type="match status" value="1"/>
</dbReference>
<evidence type="ECO:0000256" key="2">
    <source>
        <dbReference type="ARBA" id="ARBA00023054"/>
    </source>
</evidence>
<dbReference type="Proteomes" id="UP001152795">
    <property type="component" value="Unassembled WGS sequence"/>
</dbReference>
<dbReference type="GO" id="GO:0008017">
    <property type="term" value="F:microtubule binding"/>
    <property type="evidence" value="ECO:0007669"/>
    <property type="project" value="InterPro"/>
</dbReference>
<dbReference type="PANTHER" id="PTHR28573">
    <property type="entry name" value="SPINDLE AND KINETOCHORE-ASSOCIATED PROTEIN 1"/>
    <property type="match status" value="1"/>
</dbReference>
<protein>
    <recommendedName>
        <fullName evidence="3">SKA complex subunit 1</fullName>
    </recommendedName>
    <alternativeName>
        <fullName evidence="4">Spindle and kinetochore-associated protein 1</fullName>
    </alternativeName>
</protein>
<reference evidence="5" key="1">
    <citation type="submission" date="2020-04" db="EMBL/GenBank/DDBJ databases">
        <authorList>
            <person name="Alioto T."/>
            <person name="Alioto T."/>
            <person name="Gomez Garrido J."/>
        </authorList>
    </citation>
    <scope>NUCLEOTIDE SEQUENCE</scope>
    <source>
        <strain evidence="5">A484AB</strain>
    </source>
</reference>
<organism evidence="5 6">
    <name type="scientific">Paramuricea clavata</name>
    <name type="common">Red gorgonian</name>
    <name type="synonym">Violescent sea-whip</name>
    <dbReference type="NCBI Taxonomy" id="317549"/>
    <lineage>
        <taxon>Eukaryota</taxon>
        <taxon>Metazoa</taxon>
        <taxon>Cnidaria</taxon>
        <taxon>Anthozoa</taxon>
        <taxon>Octocorallia</taxon>
        <taxon>Malacalcyonacea</taxon>
        <taxon>Plexauridae</taxon>
        <taxon>Paramuricea</taxon>
    </lineage>
</organism>
<sequence>MASDLEELGQYFEQKCANVSQILELRGIEDTEGATKALQAINNEVGEVEEMMNDFKKYLMQQQKLLKNAEALKDVFDGFQQRNEHIAANLPQHLPGRQSSGPARTVLKERDQAVSAESEKKAKVKPAAKTANYHKIDYLTTEQFDSVPKYLKGRLTYAQVNSAVDQIHQVLAAKYKILSTKRLGMGEHIMKKYREFKEQEMAETKGCYFFVDKDLKEFSSFKLDKVGQSILNILRHCGKLKEVRGGKIVRFVVVPA</sequence>
<dbReference type="PANTHER" id="PTHR28573:SF1">
    <property type="entry name" value="SPINDLE AND KINETOCHORE-ASSOCIATED PROTEIN 1"/>
    <property type="match status" value="1"/>
</dbReference>
<keyword evidence="6" id="KW-1185">Reference proteome</keyword>
<dbReference type="GO" id="GO:0000940">
    <property type="term" value="C:outer kinetochore"/>
    <property type="evidence" value="ECO:0007669"/>
    <property type="project" value="TreeGrafter"/>
</dbReference>
<keyword evidence="2" id="KW-0175">Coiled coil</keyword>
<dbReference type="GO" id="GO:0005876">
    <property type="term" value="C:spindle microtubule"/>
    <property type="evidence" value="ECO:0007669"/>
    <property type="project" value="TreeGrafter"/>
</dbReference>
<dbReference type="Pfam" id="PF07160">
    <property type="entry name" value="SKA1"/>
    <property type="match status" value="1"/>
</dbReference>
<dbReference type="InterPro" id="IPR042031">
    <property type="entry name" value="SKA1_MBD_sf"/>
</dbReference>
<dbReference type="EMBL" id="CACRXK020001308">
    <property type="protein sequence ID" value="CAB3988345.1"/>
    <property type="molecule type" value="Genomic_DNA"/>
</dbReference>
<evidence type="ECO:0000313" key="5">
    <source>
        <dbReference type="EMBL" id="CAB3988345.1"/>
    </source>
</evidence>